<dbReference type="AlphaFoldDB" id="A0A7W7ISA7"/>
<proteinExistence type="predicted"/>
<feature type="transmembrane region" description="Helical" evidence="1">
    <location>
        <begin position="87"/>
        <end position="111"/>
    </location>
</feature>
<dbReference type="EMBL" id="JACHKY010000006">
    <property type="protein sequence ID" value="MBB4799641.1"/>
    <property type="molecule type" value="Genomic_DNA"/>
</dbReference>
<dbReference type="PIRSF" id="PIRSF018266">
    <property type="entry name" value="FecR"/>
    <property type="match status" value="1"/>
</dbReference>
<dbReference type="RefSeq" id="WP_184273256.1">
    <property type="nucleotide sequence ID" value="NZ_JACHKY010000006.1"/>
</dbReference>
<dbReference type="Pfam" id="PF16220">
    <property type="entry name" value="DUF4880"/>
    <property type="match status" value="1"/>
</dbReference>
<protein>
    <submittedName>
        <fullName evidence="4">Transmembrane sensor</fullName>
    </submittedName>
</protein>
<evidence type="ECO:0000259" key="3">
    <source>
        <dbReference type="Pfam" id="PF16220"/>
    </source>
</evidence>
<keyword evidence="1" id="KW-0472">Membrane</keyword>
<dbReference type="InterPro" id="IPR032623">
    <property type="entry name" value="FecR_N"/>
</dbReference>
<dbReference type="Pfam" id="PF04773">
    <property type="entry name" value="FecR"/>
    <property type="match status" value="1"/>
</dbReference>
<keyword evidence="1" id="KW-1133">Transmembrane helix</keyword>
<dbReference type="Proteomes" id="UP000539957">
    <property type="component" value="Unassembled WGS sequence"/>
</dbReference>
<evidence type="ECO:0000259" key="2">
    <source>
        <dbReference type="Pfam" id="PF04773"/>
    </source>
</evidence>
<feature type="domain" description="FecR protein" evidence="2">
    <location>
        <begin position="117"/>
        <end position="207"/>
    </location>
</feature>
<evidence type="ECO:0000313" key="5">
    <source>
        <dbReference type="Proteomes" id="UP000539957"/>
    </source>
</evidence>
<dbReference type="InterPro" id="IPR006860">
    <property type="entry name" value="FecR"/>
</dbReference>
<keyword evidence="1 4" id="KW-0812">Transmembrane</keyword>
<dbReference type="Gene3D" id="2.60.120.1440">
    <property type="match status" value="1"/>
</dbReference>
<dbReference type="PANTHER" id="PTHR30273">
    <property type="entry name" value="PERIPLASMIC SIGNAL SENSOR AND SIGMA FACTOR ACTIVATOR FECR-RELATED"/>
    <property type="match status" value="1"/>
</dbReference>
<gene>
    <name evidence="4" type="ORF">HNP32_003399</name>
</gene>
<keyword evidence="5" id="KW-1185">Reference proteome</keyword>
<dbReference type="Gene3D" id="3.55.50.30">
    <property type="match status" value="1"/>
</dbReference>
<evidence type="ECO:0000313" key="4">
    <source>
        <dbReference type="EMBL" id="MBB4799641.1"/>
    </source>
</evidence>
<comment type="caution">
    <text evidence="4">The sequence shown here is derived from an EMBL/GenBank/DDBJ whole genome shotgun (WGS) entry which is preliminary data.</text>
</comment>
<dbReference type="InterPro" id="IPR012373">
    <property type="entry name" value="Ferrdict_sens_TM"/>
</dbReference>
<dbReference type="PANTHER" id="PTHR30273:SF2">
    <property type="entry name" value="PROTEIN FECR"/>
    <property type="match status" value="1"/>
</dbReference>
<evidence type="ECO:0000256" key="1">
    <source>
        <dbReference type="SAM" id="Phobius"/>
    </source>
</evidence>
<name>A0A7W7ISA7_9CAUL</name>
<dbReference type="GO" id="GO:0016989">
    <property type="term" value="F:sigma factor antagonist activity"/>
    <property type="evidence" value="ECO:0007669"/>
    <property type="project" value="TreeGrafter"/>
</dbReference>
<accession>A0A7W7ISA7</accession>
<reference evidence="4 5" key="1">
    <citation type="submission" date="2020-08" db="EMBL/GenBank/DDBJ databases">
        <title>Functional genomics of gut bacteria from endangered species of beetles.</title>
        <authorList>
            <person name="Carlos-Shanley C."/>
        </authorList>
    </citation>
    <scope>NUCLEOTIDE SEQUENCE [LARGE SCALE GENOMIC DNA]</scope>
    <source>
        <strain evidence="4 5">S00123</strain>
    </source>
</reference>
<organism evidence="4 5">
    <name type="scientific">Brevundimonas bullata</name>
    <dbReference type="NCBI Taxonomy" id="13160"/>
    <lineage>
        <taxon>Bacteria</taxon>
        <taxon>Pseudomonadati</taxon>
        <taxon>Pseudomonadota</taxon>
        <taxon>Alphaproteobacteria</taxon>
        <taxon>Caulobacterales</taxon>
        <taxon>Caulobacteraceae</taxon>
        <taxon>Brevundimonas</taxon>
    </lineage>
</organism>
<feature type="domain" description="FecR N-terminal" evidence="3">
    <location>
        <begin position="14"/>
        <end position="54"/>
    </location>
</feature>
<sequence length="335" mass="35865">MTNPNIRVETSETEAAAWHARLGARSVSTQTIEEFFAWRSEPANADAYRRVEQVWGAAGRLDRDPAIAKALGEALSRRKSAPQPRRLPRTLIGATIGGAVMAVAVGGALWLQSRTVFTTSVGEQRVVQLADGSNVRLDTDSRIRVRFDGDRRLIELEGGQALFIVAHDADRPFVVQTDSARVTAVGTVFDVRHDGAGVKVTLVSGVVDVSERGTGRAVKRLAAGQQSSLTPQGQVTRVVDVGAETSWADGRIVFRDTPLRDAVAEVNRYLTHKIVLDAAAQEEASVNGVFKTGDRDAFVSTAAEVFGLKASKKADGRVLLFDARNSRGAPGAPGV</sequence>